<sequence>MCANLYFDQIKVQGEGTTFTDILTLILAFLATVSSAYLNYKKKYLKFRCCGKCFEYEENTVRENTKRNKNKIEDINFNIDDGKTIKTQIIEDMLKQKEYEREMNLSKKSNFKINDRYNEDRYIEEIIEVQEYDNNKSQLENNSNLGNDTLDMSKF</sequence>
<protein>
    <submittedName>
        <fullName evidence="2">Uncharacterized protein</fullName>
    </submittedName>
</protein>
<name>A0A481YNU9_9VIRU</name>
<evidence type="ECO:0000313" key="2">
    <source>
        <dbReference type="EMBL" id="QBK85003.1"/>
    </source>
</evidence>
<keyword evidence="1" id="KW-0812">Transmembrane</keyword>
<gene>
    <name evidence="2" type="ORF">LCDPAC02_02020</name>
</gene>
<feature type="transmembrane region" description="Helical" evidence="1">
    <location>
        <begin position="22"/>
        <end position="40"/>
    </location>
</feature>
<keyword evidence="1" id="KW-1133">Transmembrane helix</keyword>
<organism evidence="2">
    <name type="scientific">Pithovirus LCDPAC02</name>
    <dbReference type="NCBI Taxonomy" id="2506601"/>
    <lineage>
        <taxon>Viruses</taxon>
        <taxon>Pithoviruses</taxon>
    </lineage>
</organism>
<proteinExistence type="predicted"/>
<evidence type="ECO:0000256" key="1">
    <source>
        <dbReference type="SAM" id="Phobius"/>
    </source>
</evidence>
<keyword evidence="1" id="KW-0472">Membrane</keyword>
<reference evidence="2" key="1">
    <citation type="journal article" date="2019" name="MBio">
        <title>Virus Genomes from Deep Sea Sediments Expand the Ocean Megavirome and Support Independent Origins of Viral Gigantism.</title>
        <authorList>
            <person name="Backstrom D."/>
            <person name="Yutin N."/>
            <person name="Jorgensen S.L."/>
            <person name="Dharamshi J."/>
            <person name="Homa F."/>
            <person name="Zaremba-Niedwiedzka K."/>
            <person name="Spang A."/>
            <person name="Wolf Y.I."/>
            <person name="Koonin E.V."/>
            <person name="Ettema T.J."/>
        </authorList>
    </citation>
    <scope>NUCLEOTIDE SEQUENCE</scope>
</reference>
<dbReference type="EMBL" id="MK500301">
    <property type="protein sequence ID" value="QBK85003.1"/>
    <property type="molecule type" value="Genomic_DNA"/>
</dbReference>
<accession>A0A481YNU9</accession>